<evidence type="ECO:0000313" key="3">
    <source>
        <dbReference type="Proteomes" id="UP001431783"/>
    </source>
</evidence>
<evidence type="ECO:0000256" key="1">
    <source>
        <dbReference type="SAM" id="MobiDB-lite"/>
    </source>
</evidence>
<protein>
    <submittedName>
        <fullName evidence="2">Uncharacterized protein</fullName>
    </submittedName>
</protein>
<sequence>MASLEVFQTELNKINKNKLIEMIYFKRVPENVLLSESVRNHINSVNGCEFQDALPENSSPNLEVQLRIVGLENEVKMAKIRLESATEIVSNLQTIIDYQKTIIEMKNVNMSHSSRLSVGEAGCGVADVNNISQQSTSAIRSKLESQQNARTNRQSGGVSTNYASVLDTGTKKVKKGSVFGSAKSNAESPTMFLERTGLHGSTWGELL</sequence>
<keyword evidence="3" id="KW-1185">Reference proteome</keyword>
<proteinExistence type="predicted"/>
<feature type="region of interest" description="Disordered" evidence="1">
    <location>
        <begin position="137"/>
        <end position="161"/>
    </location>
</feature>
<dbReference type="EMBL" id="JARQZJ010000036">
    <property type="protein sequence ID" value="KAK9876272.1"/>
    <property type="molecule type" value="Genomic_DNA"/>
</dbReference>
<organism evidence="2 3">
    <name type="scientific">Henosepilachna vigintioctopunctata</name>
    <dbReference type="NCBI Taxonomy" id="420089"/>
    <lineage>
        <taxon>Eukaryota</taxon>
        <taxon>Metazoa</taxon>
        <taxon>Ecdysozoa</taxon>
        <taxon>Arthropoda</taxon>
        <taxon>Hexapoda</taxon>
        <taxon>Insecta</taxon>
        <taxon>Pterygota</taxon>
        <taxon>Neoptera</taxon>
        <taxon>Endopterygota</taxon>
        <taxon>Coleoptera</taxon>
        <taxon>Polyphaga</taxon>
        <taxon>Cucujiformia</taxon>
        <taxon>Coccinelloidea</taxon>
        <taxon>Coccinellidae</taxon>
        <taxon>Epilachninae</taxon>
        <taxon>Epilachnini</taxon>
        <taxon>Henosepilachna</taxon>
    </lineage>
</organism>
<dbReference type="Proteomes" id="UP001431783">
    <property type="component" value="Unassembled WGS sequence"/>
</dbReference>
<dbReference type="AlphaFoldDB" id="A0AAW1U7Q2"/>
<name>A0AAW1U7Q2_9CUCU</name>
<accession>A0AAW1U7Q2</accession>
<gene>
    <name evidence="2" type="ORF">WA026_012571</name>
</gene>
<reference evidence="2 3" key="1">
    <citation type="submission" date="2023-03" db="EMBL/GenBank/DDBJ databases">
        <title>Genome insight into feeding habits of ladybird beetles.</title>
        <authorList>
            <person name="Li H.-S."/>
            <person name="Huang Y.-H."/>
            <person name="Pang H."/>
        </authorList>
    </citation>
    <scope>NUCLEOTIDE SEQUENCE [LARGE SCALE GENOMIC DNA]</scope>
    <source>
        <strain evidence="2">SYSU_2023b</strain>
        <tissue evidence="2">Whole body</tissue>
    </source>
</reference>
<evidence type="ECO:0000313" key="2">
    <source>
        <dbReference type="EMBL" id="KAK9876272.1"/>
    </source>
</evidence>
<comment type="caution">
    <text evidence="2">The sequence shown here is derived from an EMBL/GenBank/DDBJ whole genome shotgun (WGS) entry which is preliminary data.</text>
</comment>